<evidence type="ECO:0000256" key="2">
    <source>
        <dbReference type="ARBA" id="ARBA00017936"/>
    </source>
</evidence>
<dbReference type="Proteomes" id="UP000008986">
    <property type="component" value="Segment"/>
</dbReference>
<evidence type="ECO:0000313" key="5">
    <source>
        <dbReference type="EMBL" id="ACV50233.1"/>
    </source>
</evidence>
<evidence type="ECO:0000313" key="6">
    <source>
        <dbReference type="Proteomes" id="UP000008986"/>
    </source>
</evidence>
<name>C9DGI2_BPW14</name>
<keyword evidence="3" id="KW-0678">Repressor</keyword>
<sequence>MQAILPYLVEVKLKESDQGSMANRVRETLERIGTFAADTPDVLNQVAHLITLEGKQYIAHFKFLYLVFHGTDNRLKDSDIARQNKAIEMLVNWGFIEVVDPTQMEGVSPQTPAGVKVVRHQDKGNWKLTPKFRRQRIAPREQQAEA</sequence>
<organismHost>
    <name type="scientific">Delftia acidovorans</name>
    <name type="common">Pseudomonas acidovorans</name>
    <name type="synonym">Comamonas acidovorans</name>
    <dbReference type="NCBI Taxonomy" id="80866"/>
</organismHost>
<dbReference type="Gene3D" id="3.30.70.650">
    <property type="entry name" value="Translation repressor RegA"/>
    <property type="match status" value="1"/>
</dbReference>
<dbReference type="InterPro" id="IPR036516">
    <property type="entry name" value="Transl_repress_RegA_sf"/>
</dbReference>
<dbReference type="InterPro" id="IPR002702">
    <property type="entry name" value="Transl_repress_RegA"/>
</dbReference>
<dbReference type="Pfam" id="PF01818">
    <property type="entry name" value="Translat_reg"/>
    <property type="match status" value="1"/>
</dbReference>
<keyword evidence="4" id="KW-0810">Translation regulation</keyword>
<evidence type="ECO:0000256" key="1">
    <source>
        <dbReference type="ARBA" id="ARBA00003563"/>
    </source>
</evidence>
<comment type="function">
    <text evidence="1">Controls the translation of a number of proteins (such as regA itself, rIIB and at least 35 others) by binding to their mRNA.</text>
</comment>
<dbReference type="GeneID" id="8684159"/>
<dbReference type="EMBL" id="GQ357915">
    <property type="protein sequence ID" value="ACV50233.1"/>
    <property type="molecule type" value="Genomic_DNA"/>
</dbReference>
<evidence type="ECO:0000256" key="3">
    <source>
        <dbReference type="ARBA" id="ARBA00022491"/>
    </source>
</evidence>
<dbReference type="RefSeq" id="YP_003359065.1">
    <property type="nucleotide sequence ID" value="NC_013697.1"/>
</dbReference>
<reference evidence="6" key="1">
    <citation type="submission" date="2009-07" db="EMBL/GenBank/DDBJ databases">
        <authorList>
            <person name="Kropinski A.M."/>
            <person name="Villegas A."/>
            <person name="Lingohr E.J."/>
        </authorList>
    </citation>
    <scope>NUCLEOTIDE SEQUENCE [LARGE SCALE GENOMIC DNA]</scope>
</reference>
<accession>C9DGI2</accession>
<evidence type="ECO:0000256" key="4">
    <source>
        <dbReference type="ARBA" id="ARBA00022845"/>
    </source>
</evidence>
<dbReference type="OrthoDB" id="14181at10239"/>
<dbReference type="SUPFAM" id="SSF55064">
    <property type="entry name" value="Translational regulator protein regA"/>
    <property type="match status" value="1"/>
</dbReference>
<proteinExistence type="predicted"/>
<dbReference type="GO" id="GO:0003723">
    <property type="term" value="F:RNA binding"/>
    <property type="evidence" value="ECO:0007669"/>
    <property type="project" value="InterPro"/>
</dbReference>
<gene>
    <name evidence="5" type="primary">211</name>
</gene>
<dbReference type="KEGG" id="vg:8684159"/>
<organism evidence="5 6">
    <name type="scientific">Delftia phage PhiW-14</name>
    <name type="common">Deftia acidovorans bacteriophage phiW-14</name>
    <dbReference type="NCBI Taxonomy" id="665032"/>
    <lineage>
        <taxon>Viruses</taxon>
        <taxon>Duplodnaviria</taxon>
        <taxon>Heunggongvirae</taxon>
        <taxon>Uroviricota</taxon>
        <taxon>Caudoviricetes</taxon>
        <taxon>Ionavirus</taxon>
        <taxon>Ionavirus W14</taxon>
    </lineage>
</organism>
<keyword evidence="6" id="KW-1185">Reference proteome</keyword>
<protein>
    <recommendedName>
        <fullName evidence="2">Translation repressor protein</fullName>
    </recommendedName>
</protein>